<dbReference type="PANTHER" id="PTHR30565:SF9">
    <property type="entry name" value="PROTEIN YCIF"/>
    <property type="match status" value="1"/>
</dbReference>
<dbReference type="InterPro" id="IPR009078">
    <property type="entry name" value="Ferritin-like_SF"/>
</dbReference>
<comment type="caution">
    <text evidence="1">The sequence shown here is derived from an EMBL/GenBank/DDBJ whole genome shotgun (WGS) entry which is preliminary data.</text>
</comment>
<dbReference type="AlphaFoldDB" id="A0A4U1BXC0"/>
<protein>
    <submittedName>
        <fullName evidence="1">DUF892 family protein</fullName>
    </submittedName>
</protein>
<gene>
    <name evidence="1" type="ORF">FA046_09800</name>
</gene>
<dbReference type="InterPro" id="IPR012347">
    <property type="entry name" value="Ferritin-like"/>
</dbReference>
<dbReference type="InterPro" id="IPR047114">
    <property type="entry name" value="YciF"/>
</dbReference>
<dbReference type="InterPro" id="IPR010287">
    <property type="entry name" value="DUF892_YciF-like"/>
</dbReference>
<dbReference type="SUPFAM" id="SSF47240">
    <property type="entry name" value="Ferritin-like"/>
    <property type="match status" value="1"/>
</dbReference>
<dbReference type="PANTHER" id="PTHR30565">
    <property type="entry name" value="PROTEIN YCIF"/>
    <property type="match status" value="1"/>
</dbReference>
<sequence>MMENTPSIATLHHLLDFDASKFTNAEIRLKTSLGEWLMKADSVKLKMVLQKYLDFVDQHVKKMEKFFEDEQMSSLSLNNPVMQALIEDADEKLSYCTDAEVKDACILAFIQVINHYKISLYGTATAYANMLDMERAAVVFHEAEINEKQIDDRLSQLAEYEINRKAKAPIKIDQV</sequence>
<dbReference type="Pfam" id="PF05974">
    <property type="entry name" value="DUF892"/>
    <property type="match status" value="1"/>
</dbReference>
<organism evidence="1 2">
    <name type="scientific">Pedobacter cryophilus</name>
    <dbReference type="NCBI Taxonomy" id="2571271"/>
    <lineage>
        <taxon>Bacteria</taxon>
        <taxon>Pseudomonadati</taxon>
        <taxon>Bacteroidota</taxon>
        <taxon>Sphingobacteriia</taxon>
        <taxon>Sphingobacteriales</taxon>
        <taxon>Sphingobacteriaceae</taxon>
        <taxon>Pedobacter</taxon>
    </lineage>
</organism>
<dbReference type="Gene3D" id="1.20.1260.10">
    <property type="match status" value="1"/>
</dbReference>
<evidence type="ECO:0000313" key="1">
    <source>
        <dbReference type="EMBL" id="TKB97652.1"/>
    </source>
</evidence>
<evidence type="ECO:0000313" key="2">
    <source>
        <dbReference type="Proteomes" id="UP000308181"/>
    </source>
</evidence>
<dbReference type="EMBL" id="SWBP01000003">
    <property type="protein sequence ID" value="TKB97652.1"/>
    <property type="molecule type" value="Genomic_DNA"/>
</dbReference>
<dbReference type="Proteomes" id="UP000308181">
    <property type="component" value="Unassembled WGS sequence"/>
</dbReference>
<reference evidence="1 2" key="1">
    <citation type="submission" date="2019-04" db="EMBL/GenBank/DDBJ databases">
        <title>Pedobacter sp. AR-3-17 sp. nov., isolated from Arctic soil.</title>
        <authorList>
            <person name="Dahal R.H."/>
            <person name="Kim D.-U."/>
        </authorList>
    </citation>
    <scope>NUCLEOTIDE SEQUENCE [LARGE SCALE GENOMIC DNA]</scope>
    <source>
        <strain evidence="1 2">AR-3-17</strain>
    </source>
</reference>
<proteinExistence type="predicted"/>
<dbReference type="OrthoDB" id="668490at2"/>
<accession>A0A4U1BXC0</accession>
<name>A0A4U1BXC0_9SPHI</name>
<keyword evidence="2" id="KW-1185">Reference proteome</keyword>